<dbReference type="Gene3D" id="3.80.10.10">
    <property type="entry name" value="Ribonuclease Inhibitor"/>
    <property type="match status" value="1"/>
</dbReference>
<protein>
    <recommendedName>
        <fullName evidence="3">Leucine-rich repeat-containing N-terminal plant-type domain-containing protein</fullName>
    </recommendedName>
</protein>
<sequence>MVLTVLKGQNWVEGEKNSDCCQWEKVECNNTAGRVIKLDLSSARDQELGKWYLNASLFSSFKELEWLDFSYNRVIDFVETEGLDRLSKLSLKVSQGIDADDRRKVESLVRRKWVAQMAAF</sequence>
<evidence type="ECO:0000313" key="1">
    <source>
        <dbReference type="EMBL" id="KAK0570584.1"/>
    </source>
</evidence>
<dbReference type="PANTHER" id="PTHR48058">
    <property type="entry name" value="LRR RECEPTOR-LIKE SERINE/THREONINE-PROTEIN KINASE FLS2-RELATED"/>
    <property type="match status" value="1"/>
</dbReference>
<evidence type="ECO:0000313" key="2">
    <source>
        <dbReference type="Proteomes" id="UP001168877"/>
    </source>
</evidence>
<reference evidence="1" key="1">
    <citation type="journal article" date="2022" name="Plant J.">
        <title>Strategies of tolerance reflected in two North American maple genomes.</title>
        <authorList>
            <person name="McEvoy S.L."/>
            <person name="Sezen U.U."/>
            <person name="Trouern-Trend A."/>
            <person name="McMahon S.M."/>
            <person name="Schaberg P.G."/>
            <person name="Yang J."/>
            <person name="Wegrzyn J.L."/>
            <person name="Swenson N.G."/>
        </authorList>
    </citation>
    <scope>NUCLEOTIDE SEQUENCE</scope>
    <source>
        <strain evidence="1">NS2018</strain>
    </source>
</reference>
<gene>
    <name evidence="1" type="ORF">LWI29_003525</name>
</gene>
<keyword evidence="2" id="KW-1185">Reference proteome</keyword>
<dbReference type="Proteomes" id="UP001168877">
    <property type="component" value="Unassembled WGS sequence"/>
</dbReference>
<evidence type="ECO:0008006" key="3">
    <source>
        <dbReference type="Google" id="ProtNLM"/>
    </source>
</evidence>
<dbReference type="PANTHER" id="PTHR48058:SF28">
    <property type="entry name" value="OS04G0122000 PROTEIN"/>
    <property type="match status" value="1"/>
</dbReference>
<accession>A0AA39RBY3</accession>
<name>A0AA39RBY3_ACESA</name>
<dbReference type="AlphaFoldDB" id="A0AA39RBY3"/>
<organism evidence="1 2">
    <name type="scientific">Acer saccharum</name>
    <name type="common">Sugar maple</name>
    <dbReference type="NCBI Taxonomy" id="4024"/>
    <lineage>
        <taxon>Eukaryota</taxon>
        <taxon>Viridiplantae</taxon>
        <taxon>Streptophyta</taxon>
        <taxon>Embryophyta</taxon>
        <taxon>Tracheophyta</taxon>
        <taxon>Spermatophyta</taxon>
        <taxon>Magnoliopsida</taxon>
        <taxon>eudicotyledons</taxon>
        <taxon>Gunneridae</taxon>
        <taxon>Pentapetalae</taxon>
        <taxon>rosids</taxon>
        <taxon>malvids</taxon>
        <taxon>Sapindales</taxon>
        <taxon>Sapindaceae</taxon>
        <taxon>Hippocastanoideae</taxon>
        <taxon>Acereae</taxon>
        <taxon>Acer</taxon>
    </lineage>
</organism>
<dbReference type="InterPro" id="IPR032675">
    <property type="entry name" value="LRR_dom_sf"/>
</dbReference>
<proteinExistence type="predicted"/>
<comment type="caution">
    <text evidence="1">The sequence shown here is derived from an EMBL/GenBank/DDBJ whole genome shotgun (WGS) entry which is preliminary data.</text>
</comment>
<dbReference type="SUPFAM" id="SSF52058">
    <property type="entry name" value="L domain-like"/>
    <property type="match status" value="1"/>
</dbReference>
<reference evidence="1" key="2">
    <citation type="submission" date="2023-06" db="EMBL/GenBank/DDBJ databases">
        <authorList>
            <person name="Swenson N.G."/>
            <person name="Wegrzyn J.L."/>
            <person name="Mcevoy S.L."/>
        </authorList>
    </citation>
    <scope>NUCLEOTIDE SEQUENCE</scope>
    <source>
        <strain evidence="1">NS2018</strain>
        <tissue evidence="1">Leaf</tissue>
    </source>
</reference>
<dbReference type="EMBL" id="JAUESC010000388">
    <property type="protein sequence ID" value="KAK0570584.1"/>
    <property type="molecule type" value="Genomic_DNA"/>
</dbReference>